<organism evidence="4 6">
    <name type="scientific">Rotaria magnacalcarata</name>
    <dbReference type="NCBI Taxonomy" id="392030"/>
    <lineage>
        <taxon>Eukaryota</taxon>
        <taxon>Metazoa</taxon>
        <taxon>Spiralia</taxon>
        <taxon>Gnathifera</taxon>
        <taxon>Rotifera</taxon>
        <taxon>Eurotatoria</taxon>
        <taxon>Bdelloidea</taxon>
        <taxon>Philodinida</taxon>
        <taxon>Philodinidae</taxon>
        <taxon>Rotaria</taxon>
    </lineage>
</organism>
<dbReference type="SUPFAM" id="SSF81901">
    <property type="entry name" value="HCP-like"/>
    <property type="match status" value="1"/>
</dbReference>
<evidence type="ECO:0000256" key="3">
    <source>
        <dbReference type="PROSITE-ProRule" id="PRU00339"/>
    </source>
</evidence>
<gene>
    <name evidence="5" type="ORF">BYL167_LOCUS5156</name>
    <name evidence="4" type="ORF">CJN711_LOCUS10917</name>
</gene>
<protein>
    <recommendedName>
        <fullName evidence="7">Tetratricopeptide repeat protein</fullName>
    </recommendedName>
</protein>
<dbReference type="InterPro" id="IPR013105">
    <property type="entry name" value="TPR_2"/>
</dbReference>
<feature type="repeat" description="TPR" evidence="3">
    <location>
        <begin position="675"/>
        <end position="708"/>
    </location>
</feature>
<dbReference type="Pfam" id="PF13181">
    <property type="entry name" value="TPR_8"/>
    <property type="match status" value="1"/>
</dbReference>
<evidence type="ECO:0000313" key="5">
    <source>
        <dbReference type="EMBL" id="CAF3838853.1"/>
    </source>
</evidence>
<feature type="repeat" description="TPR" evidence="3">
    <location>
        <begin position="545"/>
        <end position="578"/>
    </location>
</feature>
<dbReference type="PROSITE" id="PS51996">
    <property type="entry name" value="TR_MART"/>
    <property type="match status" value="1"/>
</dbReference>
<keyword evidence="2 3" id="KW-0802">TPR repeat</keyword>
<dbReference type="AlphaFoldDB" id="A0A814UM64"/>
<dbReference type="SUPFAM" id="SSF56399">
    <property type="entry name" value="ADP-ribosylation"/>
    <property type="match status" value="1"/>
</dbReference>
<proteinExistence type="predicted"/>
<accession>A0A814UM64</accession>
<feature type="repeat" description="TPR" evidence="3">
    <location>
        <begin position="714"/>
        <end position="747"/>
    </location>
</feature>
<dbReference type="PROSITE" id="PS50005">
    <property type="entry name" value="TPR"/>
    <property type="match status" value="4"/>
</dbReference>
<dbReference type="Proteomes" id="UP000663855">
    <property type="component" value="Unassembled WGS sequence"/>
</dbReference>
<evidence type="ECO:0008006" key="7">
    <source>
        <dbReference type="Google" id="ProtNLM"/>
    </source>
</evidence>
<evidence type="ECO:0000313" key="6">
    <source>
        <dbReference type="Proteomes" id="UP000663855"/>
    </source>
</evidence>
<dbReference type="Proteomes" id="UP000681967">
    <property type="component" value="Unassembled WGS sequence"/>
</dbReference>
<dbReference type="PANTHER" id="PTHR45641:SF19">
    <property type="entry name" value="NEPHROCYSTIN-3"/>
    <property type="match status" value="1"/>
</dbReference>
<dbReference type="SUPFAM" id="SSF48452">
    <property type="entry name" value="TPR-like"/>
    <property type="match status" value="1"/>
</dbReference>
<reference evidence="4" key="1">
    <citation type="submission" date="2021-02" db="EMBL/GenBank/DDBJ databases">
        <authorList>
            <person name="Nowell W R."/>
        </authorList>
    </citation>
    <scope>NUCLEOTIDE SEQUENCE</scope>
</reference>
<name>A0A814UM64_9BILA</name>
<dbReference type="Gene3D" id="3.90.176.10">
    <property type="entry name" value="Toxin ADP-ribosyltransferase, Chain A, domain 1"/>
    <property type="match status" value="1"/>
</dbReference>
<dbReference type="EMBL" id="CAJOBH010001154">
    <property type="protein sequence ID" value="CAF3838853.1"/>
    <property type="molecule type" value="Genomic_DNA"/>
</dbReference>
<dbReference type="PANTHER" id="PTHR45641">
    <property type="entry name" value="TETRATRICOPEPTIDE REPEAT PROTEIN (AFU_ORTHOLOGUE AFUA_6G03870)"/>
    <property type="match status" value="1"/>
</dbReference>
<dbReference type="InterPro" id="IPR011990">
    <property type="entry name" value="TPR-like_helical_dom_sf"/>
</dbReference>
<dbReference type="SMART" id="SM00028">
    <property type="entry name" value="TPR"/>
    <property type="match status" value="8"/>
</dbReference>
<dbReference type="Gene3D" id="1.25.40.10">
    <property type="entry name" value="Tetratricopeptide repeat domain"/>
    <property type="match status" value="3"/>
</dbReference>
<comment type="caution">
    <text evidence="4">The sequence shown here is derived from an EMBL/GenBank/DDBJ whole genome shotgun (WGS) entry which is preliminary data.</text>
</comment>
<dbReference type="InterPro" id="IPR019734">
    <property type="entry name" value="TPR_rpt"/>
</dbReference>
<sequence>METSNKFMDTLIPEEVIIVWYQSTLINDDDATIKMALDQEFTNCVKFFDDSADDCVDFITNIKDEKIFLILPYTTTYLIALIEDLSVIKYTYVYSCNLPASQNGELFRARNFRGFYPTKEHLIKTIKQDVINYLNTLTHISLQNLTGSKENTSQNVSQNPNKFLWSRVILNTLLKAPSSTTTIDQQAMLEFVKECKLFYKNDTRVQKDIESYQQNYKSEEAIQWYTQTGFFFRLLNKGLRTQNVDIIFTFRSIIVDVFKQIQSLYHEQQRREQSIISSRLTTAASHILKVYRGQLMSYEEFQQIQQNIGGFIAINTFLSTTLDKTAATFFSGEGKSRPEYESVVFSIHIDKTMDYTKTPYANVQHLSKMQDEYEIILSVGILLKIDSIEELDNYWNITLIVCNEEFQQHLSDFEQMWQDECDKLSNDEHLEYSAILCLSLSVTLLMLGEVEKGFRYLHLHVNQLPENHRKEYMNRGFEGAFRHIDGSVDVDEEFKWVHMFEPIYQKFFKTSDKKCDPQGIEENSVQIHEKVLLSIISTSDLNTKPDYHRLLAYIYERQQNFEKALVHYEKALELRYAQPSVRNSVDISHLHKTIGEIYKHLERHIEAIKHFNMSLDQFKKILPLNHYLYAVIYQHIGEAHWLNKEYHSSLKYFQQASTILESSDEFRTKYNIPLADVYELIALTYFLIKDYREAVLANKKAIKLNINPLRYRFYQAVWDCGESYFYLNDFDQAYEYYQKALDLLLKYHQNRTADIALAYDGLGRTWKEQRKYHLALENFEKSLQYFSEASLNPSEEQCFSNTLSKLPEVYKAIAHCHSKLSSIEAEKGNRGKFIEYTNQSLLNYKKALDLQVKYLPEGDLRIAETKCQIAETYMGIARFQDSVKLLEELLVTYTEKLHSEYKLHARIYKVLGFTWSFMGDYDKARKYYGKAGSIIFDQPQPDEDVVKQYLQELNDMENFILQNQSSKISNSAPADSAC</sequence>
<dbReference type="Pfam" id="PF13424">
    <property type="entry name" value="TPR_12"/>
    <property type="match status" value="1"/>
</dbReference>
<evidence type="ECO:0000313" key="4">
    <source>
        <dbReference type="EMBL" id="CAF1179069.1"/>
    </source>
</evidence>
<dbReference type="EMBL" id="CAJNOV010004536">
    <property type="protein sequence ID" value="CAF1179069.1"/>
    <property type="molecule type" value="Genomic_DNA"/>
</dbReference>
<feature type="repeat" description="TPR" evidence="3">
    <location>
        <begin position="756"/>
        <end position="789"/>
    </location>
</feature>
<dbReference type="Pfam" id="PF07719">
    <property type="entry name" value="TPR_2"/>
    <property type="match status" value="1"/>
</dbReference>
<keyword evidence="1" id="KW-0677">Repeat</keyword>
<evidence type="ECO:0000256" key="2">
    <source>
        <dbReference type="ARBA" id="ARBA00022803"/>
    </source>
</evidence>
<evidence type="ECO:0000256" key="1">
    <source>
        <dbReference type="ARBA" id="ARBA00022737"/>
    </source>
</evidence>